<organism evidence="1 2">
    <name type="scientific">Pyropia yezoensis</name>
    <name type="common">Susabi-nori</name>
    <name type="synonym">Porphyra yezoensis</name>
    <dbReference type="NCBI Taxonomy" id="2788"/>
    <lineage>
        <taxon>Eukaryota</taxon>
        <taxon>Rhodophyta</taxon>
        <taxon>Bangiophyceae</taxon>
        <taxon>Bangiales</taxon>
        <taxon>Bangiaceae</taxon>
        <taxon>Pyropia</taxon>
    </lineage>
</organism>
<dbReference type="EMBL" id="CM020618">
    <property type="protein sequence ID" value="KAK1857833.1"/>
    <property type="molecule type" value="Genomic_DNA"/>
</dbReference>
<comment type="caution">
    <text evidence="1">The sequence shown here is derived from an EMBL/GenBank/DDBJ whole genome shotgun (WGS) entry which is preliminary data.</text>
</comment>
<evidence type="ECO:0000313" key="2">
    <source>
        <dbReference type="Proteomes" id="UP000798662"/>
    </source>
</evidence>
<name>A0ACC3BJP2_PYRYE</name>
<reference evidence="1" key="1">
    <citation type="submission" date="2019-11" db="EMBL/GenBank/DDBJ databases">
        <title>Nori genome reveals adaptations in red seaweeds to the harsh intertidal environment.</title>
        <authorList>
            <person name="Wang D."/>
            <person name="Mao Y."/>
        </authorList>
    </citation>
    <scope>NUCLEOTIDE SEQUENCE</scope>
    <source>
        <tissue evidence="1">Gametophyte</tissue>
    </source>
</reference>
<protein>
    <submittedName>
        <fullName evidence="1">Uncharacterized protein</fullName>
    </submittedName>
</protein>
<keyword evidence="2" id="KW-1185">Reference proteome</keyword>
<evidence type="ECO:0000313" key="1">
    <source>
        <dbReference type="EMBL" id="KAK1857833.1"/>
    </source>
</evidence>
<dbReference type="Proteomes" id="UP000798662">
    <property type="component" value="Chromosome 1"/>
</dbReference>
<accession>A0ACC3BJP2</accession>
<gene>
    <name evidence="1" type="ORF">I4F81_000447</name>
</gene>
<proteinExistence type="predicted"/>
<sequence>MSVYTLFFDGACAPNPGPGAWGAVLFPGDRVSDDEPPVPPLRIRDAVWAGSGLLGTSCTSNVAEYGGLIGGLRGAAAKLRDADPRPLLHVVGDSEVVLTQLSGTRNTTAPRLQALHAIASHLLSHFGTISIVPVPRGANTLADILAGAALRSTWGEVPLLRPCLLSTARLTVGGVTTPATHDLGSLGAEGGVCMLDSRWLRGLPSDAGGGLAAFRRLRRPPPHMVTVVGRARRYTILGMVHLEAVVALGGANPGSPAEGRRGRGPRPVRVSTSVNFAVVDELPVPAHVTTADASLERLWDAGIVMGGVRPIQAVFEPLYAQDPFWLDQNSYYPSSLFLSEGN</sequence>